<dbReference type="EMBL" id="JBFXLQ010000005">
    <property type="protein sequence ID" value="KAL2870675.1"/>
    <property type="molecule type" value="Genomic_DNA"/>
</dbReference>
<accession>A0ABR4M1R4</accession>
<name>A0ABR4M1R4_9EURO</name>
<reference evidence="2 3" key="1">
    <citation type="submission" date="2024-07" db="EMBL/GenBank/DDBJ databases">
        <title>Section-level genome sequencing and comparative genomics of Aspergillus sections Usti and Cavernicolus.</title>
        <authorList>
            <consortium name="Lawrence Berkeley National Laboratory"/>
            <person name="Nybo J.L."/>
            <person name="Vesth T.C."/>
            <person name="Theobald S."/>
            <person name="Frisvad J.C."/>
            <person name="Larsen T.O."/>
            <person name="Kjaerboelling I."/>
            <person name="Rothschild-Mancinelli K."/>
            <person name="Lyhne E.K."/>
            <person name="Kogle M.E."/>
            <person name="Barry K."/>
            <person name="Clum A."/>
            <person name="Na H."/>
            <person name="Ledsgaard L."/>
            <person name="Lin J."/>
            <person name="Lipzen A."/>
            <person name="Kuo A."/>
            <person name="Riley R."/>
            <person name="Mondo S."/>
            <person name="Labutti K."/>
            <person name="Haridas S."/>
            <person name="Pangalinan J."/>
            <person name="Salamov A.A."/>
            <person name="Simmons B.A."/>
            <person name="Magnuson J.K."/>
            <person name="Chen J."/>
            <person name="Drula E."/>
            <person name="Henrissat B."/>
            <person name="Wiebenga A."/>
            <person name="Lubbers R.J."/>
            <person name="Gomes A.C."/>
            <person name="Macurrencykelacurrency M.R."/>
            <person name="Stajich J."/>
            <person name="Grigoriev I.V."/>
            <person name="Mortensen U.H."/>
            <person name="De Vries R.P."/>
            <person name="Baker S.E."/>
            <person name="Andersen M.R."/>
        </authorList>
    </citation>
    <scope>NUCLEOTIDE SEQUENCE [LARGE SCALE GENOMIC DNA]</scope>
    <source>
        <strain evidence="2 3">CBS 449.75</strain>
    </source>
</reference>
<gene>
    <name evidence="2" type="ORF">BJX67DRAFT_245300</name>
</gene>
<dbReference type="Proteomes" id="UP001610432">
    <property type="component" value="Unassembled WGS sequence"/>
</dbReference>
<proteinExistence type="predicted"/>
<dbReference type="GeneID" id="98141239"/>
<feature type="compositionally biased region" description="Polar residues" evidence="1">
    <location>
        <begin position="106"/>
        <end position="118"/>
    </location>
</feature>
<protein>
    <recommendedName>
        <fullName evidence="4">Cullin binding protein CanA</fullName>
    </recommendedName>
</protein>
<evidence type="ECO:0000256" key="1">
    <source>
        <dbReference type="SAM" id="MobiDB-lite"/>
    </source>
</evidence>
<dbReference type="InterPro" id="IPR007175">
    <property type="entry name" value="Rpr2/Snm1/Rpp21"/>
</dbReference>
<evidence type="ECO:0008006" key="4">
    <source>
        <dbReference type="Google" id="ProtNLM"/>
    </source>
</evidence>
<feature type="compositionally biased region" description="Low complexity" evidence="1">
    <location>
        <begin position="125"/>
        <end position="139"/>
    </location>
</feature>
<evidence type="ECO:0000313" key="2">
    <source>
        <dbReference type="EMBL" id="KAL2870675.1"/>
    </source>
</evidence>
<feature type="region of interest" description="Disordered" evidence="1">
    <location>
        <begin position="105"/>
        <end position="188"/>
    </location>
</feature>
<dbReference type="RefSeq" id="XP_070889654.1">
    <property type="nucleotide sequence ID" value="XM_071026167.1"/>
</dbReference>
<dbReference type="Pfam" id="PF04032">
    <property type="entry name" value="Rpr2"/>
    <property type="match status" value="1"/>
</dbReference>
<keyword evidence="3" id="KW-1185">Reference proteome</keyword>
<comment type="caution">
    <text evidence="2">The sequence shown here is derived from an EMBL/GenBank/DDBJ whole genome shotgun (WGS) entry which is preliminary data.</text>
</comment>
<feature type="compositionally biased region" description="Polar residues" evidence="1">
    <location>
        <begin position="170"/>
        <end position="188"/>
    </location>
</feature>
<sequence length="188" mass="20620">MHFKEYAPRLSFLKDSASSLSSTSPSTAAYLMSVHNSIFHDELRPLNQRLHDAFCGACGSPRKKEWTKTASIWKRVHQQAPTSVGKGPVVEWATVYKCRRCRRRTVTQTRAPSRTTPATVPLANPQPSTSNTSTGSTGQVSATKTAENASSKKRAKARKQGGLQALLAAKQSQTDPSQSLDLFDFLQQ</sequence>
<organism evidence="2 3">
    <name type="scientific">Aspergillus lucknowensis</name>
    <dbReference type="NCBI Taxonomy" id="176173"/>
    <lineage>
        <taxon>Eukaryota</taxon>
        <taxon>Fungi</taxon>
        <taxon>Dikarya</taxon>
        <taxon>Ascomycota</taxon>
        <taxon>Pezizomycotina</taxon>
        <taxon>Eurotiomycetes</taxon>
        <taxon>Eurotiomycetidae</taxon>
        <taxon>Eurotiales</taxon>
        <taxon>Aspergillaceae</taxon>
        <taxon>Aspergillus</taxon>
        <taxon>Aspergillus subgen. Nidulantes</taxon>
    </lineage>
</organism>
<evidence type="ECO:0000313" key="3">
    <source>
        <dbReference type="Proteomes" id="UP001610432"/>
    </source>
</evidence>